<dbReference type="EMBL" id="QFGA01000004">
    <property type="protein sequence ID" value="TEB04331.1"/>
    <property type="molecule type" value="Genomic_DNA"/>
</dbReference>
<dbReference type="GO" id="GO:0006313">
    <property type="term" value="P:DNA transposition"/>
    <property type="evidence" value="ECO:0007669"/>
    <property type="project" value="InterPro"/>
</dbReference>
<dbReference type="GO" id="GO:0004803">
    <property type="term" value="F:transposase activity"/>
    <property type="evidence" value="ECO:0007669"/>
    <property type="project" value="InterPro"/>
</dbReference>
<dbReference type="PANTHER" id="PTHR34322">
    <property type="entry name" value="TRANSPOSASE, Y1_TNP DOMAIN-CONTAINING"/>
    <property type="match status" value="1"/>
</dbReference>
<dbReference type="InterPro" id="IPR002686">
    <property type="entry name" value="Transposase_17"/>
</dbReference>
<dbReference type="Proteomes" id="UP000298324">
    <property type="component" value="Unassembled WGS sequence"/>
</dbReference>
<reference evidence="2 3" key="1">
    <citation type="journal article" date="2018" name="Environ. Microbiol.">
        <title>Novel energy conservation strategies and behaviour of Pelotomaculum schinkii driving syntrophic propionate catabolism.</title>
        <authorList>
            <person name="Hidalgo-Ahumada C.A.P."/>
            <person name="Nobu M.K."/>
            <person name="Narihiro T."/>
            <person name="Tamaki H."/>
            <person name="Liu W.T."/>
            <person name="Kamagata Y."/>
            <person name="Stams A.J.M."/>
            <person name="Imachi H."/>
            <person name="Sousa D.Z."/>
        </authorList>
    </citation>
    <scope>NUCLEOTIDE SEQUENCE [LARGE SCALE GENOMIC DNA]</scope>
    <source>
        <strain evidence="2 3">HH</strain>
    </source>
</reference>
<evidence type="ECO:0000313" key="3">
    <source>
        <dbReference type="Proteomes" id="UP000298324"/>
    </source>
</evidence>
<dbReference type="Gene3D" id="3.30.70.1290">
    <property type="entry name" value="Transposase IS200-like"/>
    <property type="match status" value="1"/>
</dbReference>
<name>A0A4Y7R6R4_9FIRM</name>
<dbReference type="GO" id="GO:0003677">
    <property type="term" value="F:DNA binding"/>
    <property type="evidence" value="ECO:0007669"/>
    <property type="project" value="InterPro"/>
</dbReference>
<dbReference type="PANTHER" id="PTHR34322:SF2">
    <property type="entry name" value="TRANSPOSASE IS200-LIKE DOMAIN-CONTAINING PROTEIN"/>
    <property type="match status" value="1"/>
</dbReference>
<dbReference type="NCBIfam" id="NF047646">
    <property type="entry name" value="REP_Tyr_transpos"/>
    <property type="match status" value="1"/>
</dbReference>
<dbReference type="SMART" id="SM01321">
    <property type="entry name" value="Y1_Tnp"/>
    <property type="match status" value="1"/>
</dbReference>
<gene>
    <name evidence="2" type="ORF">Psch_04057</name>
</gene>
<evidence type="ECO:0000313" key="2">
    <source>
        <dbReference type="EMBL" id="TEB04331.1"/>
    </source>
</evidence>
<dbReference type="InterPro" id="IPR036515">
    <property type="entry name" value="Transposase_17_sf"/>
</dbReference>
<evidence type="ECO:0000259" key="1">
    <source>
        <dbReference type="SMART" id="SM01321"/>
    </source>
</evidence>
<dbReference type="AlphaFoldDB" id="A0A4Y7R6R4"/>
<protein>
    <submittedName>
        <fullName evidence="2">Transposase IS200 like protein</fullName>
    </submittedName>
</protein>
<dbReference type="Pfam" id="PF01797">
    <property type="entry name" value="Y1_Tnp"/>
    <property type="match status" value="1"/>
</dbReference>
<dbReference type="SUPFAM" id="SSF143422">
    <property type="entry name" value="Transposase IS200-like"/>
    <property type="match status" value="1"/>
</dbReference>
<dbReference type="RefSeq" id="WP_190259479.1">
    <property type="nucleotide sequence ID" value="NZ_QFGA01000004.1"/>
</dbReference>
<organism evidence="2 3">
    <name type="scientific">Pelotomaculum schinkii</name>
    <dbReference type="NCBI Taxonomy" id="78350"/>
    <lineage>
        <taxon>Bacteria</taxon>
        <taxon>Bacillati</taxon>
        <taxon>Bacillota</taxon>
        <taxon>Clostridia</taxon>
        <taxon>Eubacteriales</taxon>
        <taxon>Desulfotomaculaceae</taxon>
        <taxon>Pelotomaculum</taxon>
    </lineage>
</organism>
<comment type="caution">
    <text evidence="2">The sequence shown here is derived from an EMBL/GenBank/DDBJ whole genome shotgun (WGS) entry which is preliminary data.</text>
</comment>
<keyword evidence="3" id="KW-1185">Reference proteome</keyword>
<sequence length="256" mass="30044">MPRQARDKSKTGIYHVMLRGINKQKIFHDDGDREKFINILKRNKRESQIKVYGWCLMENHIHLLLGEGKEDISISMKRIGVGFVWYYNGKYKRTGHLFQDRYRSEKVETDEYLLTVIRYIHQNPVKAGLVKDSKDWPWSSCGVYYGECDCQVDFADREMILGMFSEDESIAVSRFKEYNEQVNEDACLDEENKRMTDEEAKHEIMKIVVGRGLDKVQDLPKKDRKEIIRAVKRIKGVSQRQAARILGVSDNLLFKV</sequence>
<feature type="domain" description="Transposase IS200-like" evidence="1">
    <location>
        <begin position="9"/>
        <end position="123"/>
    </location>
</feature>
<accession>A0A4Y7R6R4</accession>
<proteinExistence type="predicted"/>